<sequence length="54" mass="6020">MVPRAFGGNPCREAGTPLRPLLDERRQGPTTRTATEGADQPFRSVLSRRLKQAR</sequence>
<protein>
    <submittedName>
        <fullName evidence="2">Uncharacterized protein</fullName>
    </submittedName>
</protein>
<evidence type="ECO:0000256" key="1">
    <source>
        <dbReference type="SAM" id="MobiDB-lite"/>
    </source>
</evidence>
<dbReference type="EMBL" id="JANFNH010000019">
    <property type="protein sequence ID" value="MCQ4043769.1"/>
    <property type="molecule type" value="Genomic_DNA"/>
</dbReference>
<accession>A0ABT1PEL0</accession>
<dbReference type="RefSeq" id="WP_255929148.1">
    <property type="nucleotide sequence ID" value="NZ_JANFNH010000019.1"/>
</dbReference>
<dbReference type="Proteomes" id="UP001206206">
    <property type="component" value="Unassembled WGS sequence"/>
</dbReference>
<gene>
    <name evidence="2" type="ORF">NON19_17510</name>
</gene>
<feature type="region of interest" description="Disordered" evidence="1">
    <location>
        <begin position="1"/>
        <end position="54"/>
    </location>
</feature>
<evidence type="ECO:0000313" key="2">
    <source>
        <dbReference type="EMBL" id="MCQ4043769.1"/>
    </source>
</evidence>
<organism evidence="2 3">
    <name type="scientific">Streptantibioticus rubrisoli</name>
    <dbReference type="NCBI Taxonomy" id="1387313"/>
    <lineage>
        <taxon>Bacteria</taxon>
        <taxon>Bacillati</taxon>
        <taxon>Actinomycetota</taxon>
        <taxon>Actinomycetes</taxon>
        <taxon>Kitasatosporales</taxon>
        <taxon>Streptomycetaceae</taxon>
        <taxon>Streptantibioticus</taxon>
    </lineage>
</organism>
<proteinExistence type="predicted"/>
<reference evidence="2 3" key="1">
    <citation type="submission" date="2022-06" db="EMBL/GenBank/DDBJ databases">
        <title>Draft genome sequence of type strain Streptomyces rubrisoli DSM 42083.</title>
        <authorList>
            <person name="Duangmal K."/>
            <person name="Klaysubun C."/>
        </authorList>
    </citation>
    <scope>NUCLEOTIDE SEQUENCE [LARGE SCALE GENOMIC DNA]</scope>
    <source>
        <strain evidence="2 3">DSM 42083</strain>
    </source>
</reference>
<evidence type="ECO:0000313" key="3">
    <source>
        <dbReference type="Proteomes" id="UP001206206"/>
    </source>
</evidence>
<comment type="caution">
    <text evidence="2">The sequence shown here is derived from an EMBL/GenBank/DDBJ whole genome shotgun (WGS) entry which is preliminary data.</text>
</comment>
<name>A0ABT1PEL0_9ACTN</name>
<keyword evidence="3" id="KW-1185">Reference proteome</keyword>